<comment type="caution">
    <text evidence="1">Lacks conserved residue(s) required for the propagation of feature annotation.</text>
</comment>
<dbReference type="PANTHER" id="PTHR33121">
    <property type="entry name" value="CYCLIC DI-GMP PHOSPHODIESTERASE PDEF"/>
    <property type="match status" value="1"/>
</dbReference>
<dbReference type="Gene3D" id="3.40.50.2300">
    <property type="match status" value="1"/>
</dbReference>
<evidence type="ECO:0000256" key="1">
    <source>
        <dbReference type="PROSITE-ProRule" id="PRU00169"/>
    </source>
</evidence>
<dbReference type="InterPro" id="IPR035919">
    <property type="entry name" value="EAL_sf"/>
</dbReference>
<dbReference type="InterPro" id="IPR050706">
    <property type="entry name" value="Cyclic-di-GMP_PDE-like"/>
</dbReference>
<accession>A0A0C4Y8P4</accession>
<dbReference type="OrthoDB" id="9813903at2"/>
<dbReference type="STRING" id="68895.RR42_m1960"/>
<feature type="domain" description="EAL" evidence="3">
    <location>
        <begin position="132"/>
        <end position="384"/>
    </location>
</feature>
<dbReference type="PANTHER" id="PTHR33121:SF79">
    <property type="entry name" value="CYCLIC DI-GMP PHOSPHODIESTERASE PDED-RELATED"/>
    <property type="match status" value="1"/>
</dbReference>
<dbReference type="GO" id="GO:0000160">
    <property type="term" value="P:phosphorelay signal transduction system"/>
    <property type="evidence" value="ECO:0007669"/>
    <property type="project" value="InterPro"/>
</dbReference>
<feature type="domain" description="Response regulatory" evidence="2">
    <location>
        <begin position="1"/>
        <end position="117"/>
    </location>
</feature>
<dbReference type="KEGG" id="cbw:RR42_m1960"/>
<dbReference type="Gene3D" id="3.20.20.450">
    <property type="entry name" value="EAL domain"/>
    <property type="match status" value="1"/>
</dbReference>
<dbReference type="SMART" id="SM00052">
    <property type="entry name" value="EAL"/>
    <property type="match status" value="1"/>
</dbReference>
<evidence type="ECO:0000259" key="3">
    <source>
        <dbReference type="PROSITE" id="PS50883"/>
    </source>
</evidence>
<dbReference type="AlphaFoldDB" id="A0A0C4Y8P4"/>
<organism evidence="4 5">
    <name type="scientific">Cupriavidus basilensis</name>
    <dbReference type="NCBI Taxonomy" id="68895"/>
    <lineage>
        <taxon>Bacteria</taxon>
        <taxon>Pseudomonadati</taxon>
        <taxon>Pseudomonadota</taxon>
        <taxon>Betaproteobacteria</taxon>
        <taxon>Burkholderiales</taxon>
        <taxon>Burkholderiaceae</taxon>
        <taxon>Cupriavidus</taxon>
    </lineage>
</organism>
<dbReference type="InterPro" id="IPR001789">
    <property type="entry name" value="Sig_transdc_resp-reg_receiver"/>
</dbReference>
<dbReference type="GO" id="GO:0071111">
    <property type="term" value="F:cyclic-guanylate-specific phosphodiesterase activity"/>
    <property type="evidence" value="ECO:0007669"/>
    <property type="project" value="InterPro"/>
</dbReference>
<dbReference type="InterPro" id="IPR001633">
    <property type="entry name" value="EAL_dom"/>
</dbReference>
<protein>
    <submittedName>
        <fullName evidence="4">Diguanylate cyclase/phosphodiesterase (GGDEF &amp; EAL domains) with PAS/PAC sensor(S)</fullName>
    </submittedName>
</protein>
<name>A0A0C4Y8P4_9BURK</name>
<evidence type="ECO:0000313" key="5">
    <source>
        <dbReference type="Proteomes" id="UP000031843"/>
    </source>
</evidence>
<dbReference type="InterPro" id="IPR011006">
    <property type="entry name" value="CheY-like_superfamily"/>
</dbReference>
<evidence type="ECO:0000313" key="4">
    <source>
        <dbReference type="EMBL" id="AJG19355.1"/>
    </source>
</evidence>
<sequence length="384" mass="41768">MEENPRHLFTTMQMFAGQGEHHVEGCTDGAKALQRLGECPFDLVVTGLNVAGVDGIQIIQSLPVSALAPALVITSTAPRPILVGARKVAESRGIPVMATLPKPLTQQGVNAALGAYSESVKRVRPALPGNTLEFHRNALIAAMENGEMQAWFQPKYALVDDLGHAAEALARWEHPKFGLLLPGAFLSAIEREGLEDRLLQTMLAQTLAAQQDWMAAGLDIAVSVNLTTRLLDDPELPDRLHAQVKAANGDPRRICFELTEDSMEAQESNYYAGACRLRMHGFGLAQDDFSSGFSSFYRLVATPFTELKLDGSMIKDAIMIDAFRAALSSVVQLGRKMGLTVVAEGVETEAQLRLLQEFGCHRAQGFLISPAIQRDAIARFFRAS</sequence>
<dbReference type="PROSITE" id="PS50883">
    <property type="entry name" value="EAL"/>
    <property type="match status" value="1"/>
</dbReference>
<dbReference type="CDD" id="cd01948">
    <property type="entry name" value="EAL"/>
    <property type="match status" value="1"/>
</dbReference>
<dbReference type="SUPFAM" id="SSF52172">
    <property type="entry name" value="CheY-like"/>
    <property type="match status" value="1"/>
</dbReference>
<reference evidence="4 5" key="1">
    <citation type="journal article" date="2015" name="Genome Announc.">
        <title>Complete Genome Sequence of Cupriavidus basilensis 4G11, Isolated from the Oak Ridge Field Research Center Site.</title>
        <authorList>
            <person name="Ray J."/>
            <person name="Waters R.J."/>
            <person name="Skerker J.M."/>
            <person name="Kuehl J.V."/>
            <person name="Price M.N."/>
            <person name="Huang J."/>
            <person name="Chakraborty R."/>
            <person name="Arkin A.P."/>
            <person name="Deutschbauer A."/>
        </authorList>
    </citation>
    <scope>NUCLEOTIDE SEQUENCE [LARGE SCALE GENOMIC DNA]</scope>
    <source>
        <strain evidence="4">4G11</strain>
    </source>
</reference>
<dbReference type="EMBL" id="CP010536">
    <property type="protein sequence ID" value="AJG19355.1"/>
    <property type="molecule type" value="Genomic_DNA"/>
</dbReference>
<proteinExistence type="predicted"/>
<dbReference type="PROSITE" id="PS50110">
    <property type="entry name" value="RESPONSE_REGULATORY"/>
    <property type="match status" value="1"/>
</dbReference>
<dbReference type="Proteomes" id="UP000031843">
    <property type="component" value="Chromosome main"/>
</dbReference>
<gene>
    <name evidence="4" type="ORF">RR42_m1960</name>
</gene>
<dbReference type="Pfam" id="PF00563">
    <property type="entry name" value="EAL"/>
    <property type="match status" value="1"/>
</dbReference>
<dbReference type="SUPFAM" id="SSF141868">
    <property type="entry name" value="EAL domain-like"/>
    <property type="match status" value="1"/>
</dbReference>
<evidence type="ECO:0000259" key="2">
    <source>
        <dbReference type="PROSITE" id="PS50110"/>
    </source>
</evidence>
<keyword evidence="5" id="KW-1185">Reference proteome</keyword>